<dbReference type="Gene3D" id="1.10.10.60">
    <property type="entry name" value="Homeodomain-like"/>
    <property type="match status" value="1"/>
</dbReference>
<dbReference type="InterPro" id="IPR009057">
    <property type="entry name" value="Homeodomain-like_sf"/>
</dbReference>
<dbReference type="SUPFAM" id="SSF46689">
    <property type="entry name" value="Homeodomain-like"/>
    <property type="match status" value="1"/>
</dbReference>
<evidence type="ECO:0000313" key="2">
    <source>
        <dbReference type="EMBL" id="MPM55402.1"/>
    </source>
</evidence>
<dbReference type="GO" id="GO:0003677">
    <property type="term" value="F:DNA binding"/>
    <property type="evidence" value="ECO:0007669"/>
    <property type="project" value="UniProtKB-KW"/>
</dbReference>
<evidence type="ECO:0000259" key="1">
    <source>
        <dbReference type="Pfam" id="PF18024"/>
    </source>
</evidence>
<dbReference type="AlphaFoldDB" id="A0A645AQ60"/>
<name>A0A645AQ60_9ZZZZ</name>
<comment type="caution">
    <text evidence="2">The sequence shown here is derived from an EMBL/GenBank/DDBJ whole genome shotgun (WGS) entry which is preliminary data.</text>
</comment>
<organism evidence="2">
    <name type="scientific">bioreactor metagenome</name>
    <dbReference type="NCBI Taxonomy" id="1076179"/>
    <lineage>
        <taxon>unclassified sequences</taxon>
        <taxon>metagenomes</taxon>
        <taxon>ecological metagenomes</taxon>
    </lineage>
</organism>
<sequence length="95" mass="10841">MIEIKDVPDHMFSSARMPGFSYEKAKGSPIFFSAQEECDSCESDSFSMASYLEQCEHKMLEKVLKKCGSTHKAAQALQMSQSTVARRKEKYNIQY</sequence>
<dbReference type="InterPro" id="IPR030828">
    <property type="entry name" value="HTH_TyrR"/>
</dbReference>
<accession>A0A645AQ60</accession>
<proteinExistence type="predicted"/>
<feature type="domain" description="TyrR-like helix-turn-helix" evidence="1">
    <location>
        <begin position="50"/>
        <end position="94"/>
    </location>
</feature>
<gene>
    <name evidence="2" type="ORF">SDC9_102199</name>
</gene>
<protein>
    <recommendedName>
        <fullName evidence="1">TyrR-like helix-turn-helix domain-containing protein</fullName>
    </recommendedName>
</protein>
<dbReference type="Pfam" id="PF18024">
    <property type="entry name" value="HTH_50"/>
    <property type="match status" value="1"/>
</dbReference>
<reference evidence="2" key="1">
    <citation type="submission" date="2019-08" db="EMBL/GenBank/DDBJ databases">
        <authorList>
            <person name="Kucharzyk K."/>
            <person name="Murdoch R.W."/>
            <person name="Higgins S."/>
            <person name="Loffler F."/>
        </authorList>
    </citation>
    <scope>NUCLEOTIDE SEQUENCE</scope>
</reference>
<dbReference type="EMBL" id="VSSQ01015259">
    <property type="protein sequence ID" value="MPM55402.1"/>
    <property type="molecule type" value="Genomic_DNA"/>
</dbReference>